<dbReference type="EMBL" id="JBIRYL010000001">
    <property type="protein sequence ID" value="MFI2228501.1"/>
    <property type="molecule type" value="Genomic_DNA"/>
</dbReference>
<dbReference type="Proteomes" id="UP001611494">
    <property type="component" value="Unassembled WGS sequence"/>
</dbReference>
<keyword evidence="5 10" id="KW-0418">Kinase</keyword>
<evidence type="ECO:0000256" key="4">
    <source>
        <dbReference type="ARBA" id="ARBA00022679"/>
    </source>
</evidence>
<feature type="region of interest" description="Disordered" evidence="7">
    <location>
        <begin position="205"/>
        <end position="250"/>
    </location>
</feature>
<keyword evidence="6" id="KW-0902">Two-component regulatory system</keyword>
<evidence type="ECO:0000256" key="2">
    <source>
        <dbReference type="ARBA" id="ARBA00004236"/>
    </source>
</evidence>
<name>A0ABW7VQS0_9NOCA</name>
<accession>A0ABW7VQS0</accession>
<keyword evidence="8" id="KW-0812">Transmembrane</keyword>
<evidence type="ECO:0000256" key="1">
    <source>
        <dbReference type="ARBA" id="ARBA00000085"/>
    </source>
</evidence>
<dbReference type="PANTHER" id="PTHR43711">
    <property type="entry name" value="TWO-COMPONENT HISTIDINE KINASE"/>
    <property type="match status" value="1"/>
</dbReference>
<dbReference type="CDD" id="cd00082">
    <property type="entry name" value="HisKA"/>
    <property type="match status" value="1"/>
</dbReference>
<evidence type="ECO:0000259" key="9">
    <source>
        <dbReference type="PROSITE" id="PS50109"/>
    </source>
</evidence>
<keyword evidence="4" id="KW-0808">Transferase</keyword>
<gene>
    <name evidence="10" type="ORF">ACH49Z_01445</name>
</gene>
<dbReference type="SMART" id="SM00388">
    <property type="entry name" value="HisKA"/>
    <property type="match status" value="1"/>
</dbReference>
<dbReference type="InterPro" id="IPR036097">
    <property type="entry name" value="HisK_dim/P_sf"/>
</dbReference>
<reference evidence="10 11" key="1">
    <citation type="submission" date="2024-10" db="EMBL/GenBank/DDBJ databases">
        <title>The Natural Products Discovery Center: Release of the First 8490 Sequenced Strains for Exploring Actinobacteria Biosynthetic Diversity.</title>
        <authorList>
            <person name="Kalkreuter E."/>
            <person name="Kautsar S.A."/>
            <person name="Yang D."/>
            <person name="Bader C.D."/>
            <person name="Teijaro C.N."/>
            <person name="Fluegel L."/>
            <person name="Davis C.M."/>
            <person name="Simpson J.R."/>
            <person name="Lauterbach L."/>
            <person name="Steele A.D."/>
            <person name="Gui C."/>
            <person name="Meng S."/>
            <person name="Li G."/>
            <person name="Viehrig K."/>
            <person name="Ye F."/>
            <person name="Su P."/>
            <person name="Kiefer A.F."/>
            <person name="Nichols A."/>
            <person name="Cepeda A.J."/>
            <person name="Yan W."/>
            <person name="Fan B."/>
            <person name="Jiang Y."/>
            <person name="Adhikari A."/>
            <person name="Zheng C.-J."/>
            <person name="Schuster L."/>
            <person name="Cowan T.M."/>
            <person name="Smanski M.J."/>
            <person name="Chevrette M.G."/>
            <person name="De Carvalho L.P.S."/>
            <person name="Shen B."/>
        </authorList>
    </citation>
    <scope>NUCLEOTIDE SEQUENCE [LARGE SCALE GENOMIC DNA]</scope>
    <source>
        <strain evidence="10 11">NPDC019377</strain>
    </source>
</reference>
<evidence type="ECO:0000256" key="6">
    <source>
        <dbReference type="ARBA" id="ARBA00023012"/>
    </source>
</evidence>
<dbReference type="InterPro" id="IPR003661">
    <property type="entry name" value="HisK_dim/P_dom"/>
</dbReference>
<dbReference type="EC" id="2.7.13.3" evidence="3"/>
<sequence>MRIEIIGYTVACALPVVAAGALVLRALRDRSLTACTAVLVLIPILAAPVALTGVSGSAVTAEFRRTVLVLVLVAVVTVPAAVLLGREQSRKRSRERRLREQEHAAERSRRELVAWVSHDLRTPLAGIRTMTEALGDPAVADPADIVRYAERIDRETRRLSRMVDDLFEMSKISAGALRLELEPLDLRELVDEIYAAHRAGADHAEIGSPAGRSAAALPVATDDQGPGHGRPGPGATVRQRHTDHRKEPLG</sequence>
<evidence type="ECO:0000256" key="8">
    <source>
        <dbReference type="SAM" id="Phobius"/>
    </source>
</evidence>
<dbReference type="InterPro" id="IPR050736">
    <property type="entry name" value="Sensor_HK_Regulatory"/>
</dbReference>
<evidence type="ECO:0000256" key="5">
    <source>
        <dbReference type="ARBA" id="ARBA00022777"/>
    </source>
</evidence>
<dbReference type="Pfam" id="PF00512">
    <property type="entry name" value="HisKA"/>
    <property type="match status" value="1"/>
</dbReference>
<proteinExistence type="predicted"/>
<keyword evidence="11" id="KW-1185">Reference proteome</keyword>
<feature type="domain" description="Histidine kinase" evidence="9">
    <location>
        <begin position="115"/>
        <end position="193"/>
    </location>
</feature>
<organism evidence="10 11">
    <name type="scientific">Nocardia testacea</name>
    <dbReference type="NCBI Taxonomy" id="248551"/>
    <lineage>
        <taxon>Bacteria</taxon>
        <taxon>Bacillati</taxon>
        <taxon>Actinomycetota</taxon>
        <taxon>Actinomycetes</taxon>
        <taxon>Mycobacteriales</taxon>
        <taxon>Nocardiaceae</taxon>
        <taxon>Nocardia</taxon>
    </lineage>
</organism>
<dbReference type="Gene3D" id="1.10.287.130">
    <property type="match status" value="1"/>
</dbReference>
<comment type="caution">
    <text evidence="10">The sequence shown here is derived from an EMBL/GenBank/DDBJ whole genome shotgun (WGS) entry which is preliminary data.</text>
</comment>
<comment type="catalytic activity">
    <reaction evidence="1">
        <text>ATP + protein L-histidine = ADP + protein N-phospho-L-histidine.</text>
        <dbReference type="EC" id="2.7.13.3"/>
    </reaction>
</comment>
<evidence type="ECO:0000256" key="3">
    <source>
        <dbReference type="ARBA" id="ARBA00012438"/>
    </source>
</evidence>
<dbReference type="RefSeq" id="WP_397058731.1">
    <property type="nucleotide sequence ID" value="NZ_JBIRYL010000001.1"/>
</dbReference>
<dbReference type="InterPro" id="IPR005467">
    <property type="entry name" value="His_kinase_dom"/>
</dbReference>
<dbReference type="SUPFAM" id="SSF47384">
    <property type="entry name" value="Homodimeric domain of signal transducing histidine kinase"/>
    <property type="match status" value="1"/>
</dbReference>
<evidence type="ECO:0000256" key="7">
    <source>
        <dbReference type="SAM" id="MobiDB-lite"/>
    </source>
</evidence>
<dbReference type="PROSITE" id="PS50109">
    <property type="entry name" value="HIS_KIN"/>
    <property type="match status" value="1"/>
</dbReference>
<feature type="transmembrane region" description="Helical" evidence="8">
    <location>
        <begin position="63"/>
        <end position="84"/>
    </location>
</feature>
<keyword evidence="8" id="KW-1133">Transmembrane helix</keyword>
<comment type="subcellular location">
    <subcellularLocation>
        <location evidence="2">Cell membrane</location>
    </subcellularLocation>
</comment>
<keyword evidence="8" id="KW-0472">Membrane</keyword>
<protein>
    <recommendedName>
        <fullName evidence="3">histidine kinase</fullName>
        <ecNumber evidence="3">2.7.13.3</ecNumber>
    </recommendedName>
</protein>
<evidence type="ECO:0000313" key="10">
    <source>
        <dbReference type="EMBL" id="MFI2228501.1"/>
    </source>
</evidence>
<dbReference type="PANTHER" id="PTHR43711:SF31">
    <property type="entry name" value="HISTIDINE KINASE"/>
    <property type="match status" value="1"/>
</dbReference>
<evidence type="ECO:0000313" key="11">
    <source>
        <dbReference type="Proteomes" id="UP001611494"/>
    </source>
</evidence>
<feature type="transmembrane region" description="Helical" evidence="8">
    <location>
        <begin position="6"/>
        <end position="24"/>
    </location>
</feature>
<dbReference type="GO" id="GO:0016301">
    <property type="term" value="F:kinase activity"/>
    <property type="evidence" value="ECO:0007669"/>
    <property type="project" value="UniProtKB-KW"/>
</dbReference>
<feature type="transmembrane region" description="Helical" evidence="8">
    <location>
        <begin position="31"/>
        <end position="51"/>
    </location>
</feature>